<evidence type="ECO:0000313" key="1">
    <source>
        <dbReference type="EMBL" id="QOV23197.1"/>
    </source>
</evidence>
<dbReference type="RefSeq" id="WP_200988796.1">
    <property type="nucleotide sequence ID" value="NZ_CP063311.1"/>
</dbReference>
<accession>A0A7S6RE04</accession>
<evidence type="ECO:0000313" key="2">
    <source>
        <dbReference type="Proteomes" id="UP000593846"/>
    </source>
</evidence>
<reference evidence="2" key="1">
    <citation type="submission" date="2020-10" db="EMBL/GenBank/DDBJ databases">
        <title>Genome-based taxonomic classification of the species Anabaenopsis elenkinii.</title>
        <authorList>
            <person name="Delbaje E."/>
            <person name="Andreote A.P.D."/>
            <person name="Pellegrinetti T.A."/>
            <person name="Cruz R.B."/>
            <person name="Branco L.H.Z."/>
            <person name="Fiore M.F."/>
        </authorList>
    </citation>
    <scope>NUCLEOTIDE SEQUENCE [LARGE SCALE GENOMIC DNA]</scope>
    <source>
        <strain evidence="2">CCIBt3563</strain>
    </source>
</reference>
<name>A0A7S6RE04_9CYAN</name>
<protein>
    <submittedName>
        <fullName evidence="1">Uncharacterized protein</fullName>
    </submittedName>
</protein>
<keyword evidence="2" id="KW-1185">Reference proteome</keyword>
<dbReference type="EMBL" id="CP063311">
    <property type="protein sequence ID" value="QOV23197.1"/>
    <property type="molecule type" value="Genomic_DNA"/>
</dbReference>
<dbReference type="KEGG" id="aee:IM676_02300"/>
<sequence>MTDLISEFDSGIEVNVDNTSPSVLRLEEQITELQSHLAAQGLGVETKLQAMAQQLDKLERVIASGRINSKGRRQVYAHQAPLELQPRTNISLAQRLGISSQTLINERERKSTKEFISYTRHRDPMSMGWQFSPEDGLYYPLS</sequence>
<dbReference type="AlphaFoldDB" id="A0A7S6RE04"/>
<gene>
    <name evidence="1" type="ORF">IM676_02300</name>
</gene>
<proteinExistence type="predicted"/>
<dbReference type="Proteomes" id="UP000593846">
    <property type="component" value="Chromosome"/>
</dbReference>
<organism evidence="1 2">
    <name type="scientific">Anabaenopsis elenkinii CCIBt3563</name>
    <dbReference type="NCBI Taxonomy" id="2779889"/>
    <lineage>
        <taxon>Bacteria</taxon>
        <taxon>Bacillati</taxon>
        <taxon>Cyanobacteriota</taxon>
        <taxon>Cyanophyceae</taxon>
        <taxon>Nostocales</taxon>
        <taxon>Nodulariaceae</taxon>
        <taxon>Anabaenopsis</taxon>
    </lineage>
</organism>